<evidence type="ECO:0000259" key="4">
    <source>
        <dbReference type="Pfam" id="PF02668"/>
    </source>
</evidence>
<dbReference type="GO" id="GO:0016706">
    <property type="term" value="F:2-oxoglutarate-dependent dioxygenase activity"/>
    <property type="evidence" value="ECO:0007669"/>
    <property type="project" value="UniProtKB-ARBA"/>
</dbReference>
<evidence type="ECO:0000256" key="1">
    <source>
        <dbReference type="ARBA" id="ARBA00001954"/>
    </source>
</evidence>
<comment type="cofactor">
    <cofactor evidence="1">
        <name>Fe(2+)</name>
        <dbReference type="ChEBI" id="CHEBI:29033"/>
    </cofactor>
</comment>
<protein>
    <recommendedName>
        <fullName evidence="4">TauD/TfdA-like domain-containing protein</fullName>
    </recommendedName>
</protein>
<evidence type="ECO:0000256" key="3">
    <source>
        <dbReference type="ARBA" id="ARBA00023194"/>
    </source>
</evidence>
<reference evidence="5 6" key="1">
    <citation type="submission" date="2015-12" db="EMBL/GenBank/DDBJ databases">
        <title>Genome sequence of Tistrella mobilis MCCC 1A02139.</title>
        <authorList>
            <person name="Lu L."/>
            <person name="Lai Q."/>
            <person name="Shao Z."/>
            <person name="Qian P."/>
        </authorList>
    </citation>
    <scope>NUCLEOTIDE SEQUENCE [LARGE SCALE GENOMIC DNA]</scope>
    <source>
        <strain evidence="5 6">MCCC 1A02139</strain>
    </source>
</reference>
<keyword evidence="2" id="KW-0560">Oxidoreductase</keyword>
<dbReference type="EMBL" id="LPZR01000038">
    <property type="protein sequence ID" value="KYO56760.1"/>
    <property type="molecule type" value="Genomic_DNA"/>
</dbReference>
<dbReference type="Proteomes" id="UP000075787">
    <property type="component" value="Unassembled WGS sequence"/>
</dbReference>
<keyword evidence="3" id="KW-0045">Antibiotic biosynthesis</keyword>
<dbReference type="InterPro" id="IPR050411">
    <property type="entry name" value="AlphaKG_dependent_hydroxylases"/>
</dbReference>
<dbReference type="PANTHER" id="PTHR10696">
    <property type="entry name" value="GAMMA-BUTYROBETAINE HYDROXYLASE-RELATED"/>
    <property type="match status" value="1"/>
</dbReference>
<evidence type="ECO:0000313" key="5">
    <source>
        <dbReference type="EMBL" id="KYO56760.1"/>
    </source>
</evidence>
<sequence length="319" mass="35390">MVGSLAAGATRIVTVQAARPVPASLRLDALRRLAACHVETAGGLLIRGLDVADAAAFHDLARGFGHDLLTYEFGSTPRSRVGAGVYSSTEYPAHQWIPQHNEQSYTDRWAMRIWFFCDLAPTDRGETPLADARAVLARIDPAIRRRFARHGVMYVRNYGGGLDLPWQDVFGTDDPALVERICRSRGIAWDWQDDGRLRTRQVCPSEAVHPRTGETVWFNQAHLFHVSALEPDLRDTLLAVVDEEDLPRNACYGDGSPIEDAVLDEIRAAYAAEMLCFPWMRGDVLMLDNMLMTHGRAPFSGPRRILVAMAEPWGVTGPA</sequence>
<dbReference type="GO" id="GO:0017000">
    <property type="term" value="P:antibiotic biosynthetic process"/>
    <property type="evidence" value="ECO:0007669"/>
    <property type="project" value="UniProtKB-KW"/>
</dbReference>
<organism evidence="5 6">
    <name type="scientific">Tistrella mobilis</name>
    <dbReference type="NCBI Taxonomy" id="171437"/>
    <lineage>
        <taxon>Bacteria</taxon>
        <taxon>Pseudomonadati</taxon>
        <taxon>Pseudomonadota</taxon>
        <taxon>Alphaproteobacteria</taxon>
        <taxon>Geminicoccales</taxon>
        <taxon>Geminicoccaceae</taxon>
        <taxon>Tistrella</taxon>
    </lineage>
</organism>
<dbReference type="AlphaFoldDB" id="A0A162LSD0"/>
<dbReference type="Gene3D" id="3.60.130.10">
    <property type="entry name" value="Clavaminate synthase-like"/>
    <property type="match status" value="1"/>
</dbReference>
<comment type="caution">
    <text evidence="5">The sequence shown here is derived from an EMBL/GenBank/DDBJ whole genome shotgun (WGS) entry which is preliminary data.</text>
</comment>
<evidence type="ECO:0000256" key="2">
    <source>
        <dbReference type="ARBA" id="ARBA00023002"/>
    </source>
</evidence>
<feature type="domain" description="TauD/TfdA-like" evidence="4">
    <location>
        <begin position="29"/>
        <end position="308"/>
    </location>
</feature>
<dbReference type="SUPFAM" id="SSF51197">
    <property type="entry name" value="Clavaminate synthase-like"/>
    <property type="match status" value="1"/>
</dbReference>
<dbReference type="InterPro" id="IPR003819">
    <property type="entry name" value="TauD/TfdA-like"/>
</dbReference>
<proteinExistence type="predicted"/>
<name>A0A162LSD0_9PROT</name>
<dbReference type="InterPro" id="IPR042098">
    <property type="entry name" value="TauD-like_sf"/>
</dbReference>
<accession>A0A162LSD0</accession>
<dbReference type="Pfam" id="PF02668">
    <property type="entry name" value="TauD"/>
    <property type="match status" value="1"/>
</dbReference>
<dbReference type="PANTHER" id="PTHR10696:SF56">
    <property type="entry name" value="TAUD_TFDA-LIKE DOMAIN-CONTAINING PROTEIN"/>
    <property type="match status" value="1"/>
</dbReference>
<gene>
    <name evidence="5" type="ORF">AUP44_21720</name>
</gene>
<evidence type="ECO:0000313" key="6">
    <source>
        <dbReference type="Proteomes" id="UP000075787"/>
    </source>
</evidence>